<evidence type="ECO:0000256" key="1">
    <source>
        <dbReference type="SAM" id="SignalP"/>
    </source>
</evidence>
<proteinExistence type="predicted"/>
<evidence type="ECO:0000313" key="2">
    <source>
        <dbReference type="EMBL" id="AWX93103.1"/>
    </source>
</evidence>
<evidence type="ECO:0008006" key="4">
    <source>
        <dbReference type="Google" id="ProtNLM"/>
    </source>
</evidence>
<accession>A0ABN5M809</accession>
<dbReference type="EMBL" id="CP030239">
    <property type="protein sequence ID" value="AWX93103.1"/>
    <property type="molecule type" value="Genomic_DNA"/>
</dbReference>
<name>A0ABN5M809_9RHOB</name>
<evidence type="ECO:0000313" key="3">
    <source>
        <dbReference type="Proteomes" id="UP000249922"/>
    </source>
</evidence>
<protein>
    <recommendedName>
        <fullName evidence="4">Twin-arginine translocation pathway signal protein</fullName>
    </recommendedName>
</protein>
<organism evidence="2 3">
    <name type="scientific">Paracoccus mutanolyticus</name>
    <dbReference type="NCBI Taxonomy" id="1499308"/>
    <lineage>
        <taxon>Bacteria</taxon>
        <taxon>Pseudomonadati</taxon>
        <taxon>Pseudomonadota</taxon>
        <taxon>Alphaproteobacteria</taxon>
        <taxon>Rhodobacterales</taxon>
        <taxon>Paracoccaceae</taxon>
        <taxon>Paracoccus</taxon>
    </lineage>
</organism>
<feature type="chain" id="PRO_5045161446" description="Twin-arginine translocation pathway signal protein" evidence="1">
    <location>
        <begin position="23"/>
        <end position="145"/>
    </location>
</feature>
<keyword evidence="1" id="KW-0732">Signal</keyword>
<gene>
    <name evidence="2" type="ORF">DPM13_07935</name>
</gene>
<feature type="signal peptide" evidence="1">
    <location>
        <begin position="1"/>
        <end position="22"/>
    </location>
</feature>
<sequence length="145" mass="15507">MNRRSLIAGAAAALGAPLTAGAAPAACWPPHADRMAELCNAYVAAFTEWEAAGDDPREIEFQGPVTSALAREMQALADKIRCTPITSAAGFAAFCRFVHVSNFIGDRTDAMPDLHRWQWLKIMDWSGAAPAPAPISHNVFLRGAT</sequence>
<keyword evidence="3" id="KW-1185">Reference proteome</keyword>
<reference evidence="2 3" key="1">
    <citation type="submission" date="2018-06" db="EMBL/GenBank/DDBJ databases">
        <title>Complete genome sequence of Paracoccus mutanolyticus strain RSP-02 isolated from cellulosic waste.</title>
        <authorList>
            <person name="Amrutha R.N."/>
            <person name="Shrivastav A."/>
            <person name="Buddana S.K."/>
            <person name="Deshpande U."/>
            <person name="Prakasham R.S."/>
        </authorList>
    </citation>
    <scope>NUCLEOTIDE SEQUENCE [LARGE SCALE GENOMIC DNA]</scope>
    <source>
        <strain evidence="2 3">RSP-02</strain>
    </source>
</reference>
<dbReference type="Proteomes" id="UP000249922">
    <property type="component" value="Chromosome"/>
</dbReference>